<dbReference type="RefSeq" id="WP_310172769.1">
    <property type="nucleotide sequence ID" value="NZ_BAABHE010000002.1"/>
</dbReference>
<evidence type="ECO:0000256" key="5">
    <source>
        <dbReference type="ARBA" id="ARBA00023136"/>
    </source>
</evidence>
<feature type="transmembrane region" description="Helical" evidence="6">
    <location>
        <begin position="153"/>
        <end position="178"/>
    </location>
</feature>
<dbReference type="Proteomes" id="UP001183794">
    <property type="component" value="Unassembled WGS sequence"/>
</dbReference>
<dbReference type="InterPro" id="IPR051598">
    <property type="entry name" value="TSUP/Inactive_protease-like"/>
</dbReference>
<keyword evidence="3 6" id="KW-0812">Transmembrane</keyword>
<keyword evidence="5 6" id="KW-0472">Membrane</keyword>
<organism evidence="7 8">
    <name type="scientific">Enteractinococcus fodinae</name>
    <dbReference type="NCBI Taxonomy" id="684663"/>
    <lineage>
        <taxon>Bacteria</taxon>
        <taxon>Bacillati</taxon>
        <taxon>Actinomycetota</taxon>
        <taxon>Actinomycetes</taxon>
        <taxon>Micrococcales</taxon>
        <taxon>Micrococcaceae</taxon>
    </lineage>
</organism>
<evidence type="ECO:0000256" key="3">
    <source>
        <dbReference type="ARBA" id="ARBA00022692"/>
    </source>
</evidence>
<dbReference type="PANTHER" id="PTHR43701:SF2">
    <property type="entry name" value="MEMBRANE TRANSPORTER PROTEIN YJNA-RELATED"/>
    <property type="match status" value="1"/>
</dbReference>
<keyword evidence="4 6" id="KW-1133">Transmembrane helix</keyword>
<comment type="caution">
    <text evidence="7">The sequence shown here is derived from an EMBL/GenBank/DDBJ whole genome shotgun (WGS) entry which is preliminary data.</text>
</comment>
<name>A0ABU2B3R3_9MICC</name>
<evidence type="ECO:0000313" key="7">
    <source>
        <dbReference type="EMBL" id="MDR7347049.1"/>
    </source>
</evidence>
<dbReference type="PANTHER" id="PTHR43701">
    <property type="entry name" value="MEMBRANE TRANSPORTER PROTEIN MJ0441-RELATED"/>
    <property type="match status" value="1"/>
</dbReference>
<reference evidence="7 8" key="1">
    <citation type="submission" date="2023-07" db="EMBL/GenBank/DDBJ databases">
        <title>Sequencing the genomes of 1000 actinobacteria strains.</title>
        <authorList>
            <person name="Klenk H.-P."/>
        </authorList>
    </citation>
    <scope>NUCLEOTIDE SEQUENCE [LARGE SCALE GENOMIC DNA]</scope>
    <source>
        <strain evidence="7 8">DSM 22966</strain>
    </source>
</reference>
<dbReference type="Pfam" id="PF01925">
    <property type="entry name" value="TauE"/>
    <property type="match status" value="1"/>
</dbReference>
<keyword evidence="8" id="KW-1185">Reference proteome</keyword>
<evidence type="ECO:0000256" key="2">
    <source>
        <dbReference type="ARBA" id="ARBA00009142"/>
    </source>
</evidence>
<comment type="similarity">
    <text evidence="2 6">Belongs to the 4-toluene sulfonate uptake permease (TSUP) (TC 2.A.102) family.</text>
</comment>
<feature type="transmembrane region" description="Helical" evidence="6">
    <location>
        <begin position="230"/>
        <end position="250"/>
    </location>
</feature>
<protein>
    <recommendedName>
        <fullName evidence="6">Probable membrane transporter protein</fullName>
    </recommendedName>
</protein>
<feature type="transmembrane region" description="Helical" evidence="6">
    <location>
        <begin position="42"/>
        <end position="59"/>
    </location>
</feature>
<dbReference type="EMBL" id="JAVDYJ010000001">
    <property type="protein sequence ID" value="MDR7347049.1"/>
    <property type="molecule type" value="Genomic_DNA"/>
</dbReference>
<feature type="transmembrane region" description="Helical" evidence="6">
    <location>
        <begin position="190"/>
        <end position="210"/>
    </location>
</feature>
<evidence type="ECO:0000256" key="1">
    <source>
        <dbReference type="ARBA" id="ARBA00004141"/>
    </source>
</evidence>
<comment type="subcellular location">
    <subcellularLocation>
        <location evidence="6">Cell membrane</location>
        <topology evidence="6">Multi-pass membrane protein</topology>
    </subcellularLocation>
    <subcellularLocation>
        <location evidence="1">Membrane</location>
        <topology evidence="1">Multi-pass membrane protein</topology>
    </subcellularLocation>
</comment>
<sequence>MVILGYVLALLVGLSLGLLGGGGSILTVPILNYVMGMDAQEAIAASLVVVALTSLVGLISHWRHKRVSFKVGLPFGLASMAGAFVGGWSAQFLPGYVLMLIFAVIMLSTSVTMIGGKKQQAKRKAPVPRLWVSALLGFVVGAVTGLVGAGGGFLIVPALVLFGGLPIHLAIGTSLFAIVMKNIAALGGHILAVTINWPVTLTFTAIAILGSLFGARLVSRISPESLQKGFGWFVFVMGLAVIGTEISTLMSS</sequence>
<evidence type="ECO:0000256" key="6">
    <source>
        <dbReference type="RuleBase" id="RU363041"/>
    </source>
</evidence>
<proteinExistence type="inferred from homology"/>
<evidence type="ECO:0000313" key="8">
    <source>
        <dbReference type="Proteomes" id="UP001183794"/>
    </source>
</evidence>
<keyword evidence="6" id="KW-1003">Cell membrane</keyword>
<dbReference type="InterPro" id="IPR002781">
    <property type="entry name" value="TM_pro_TauE-like"/>
</dbReference>
<feature type="transmembrane region" description="Helical" evidence="6">
    <location>
        <begin position="127"/>
        <end position="147"/>
    </location>
</feature>
<gene>
    <name evidence="7" type="ORF">J2S62_001306</name>
</gene>
<feature type="transmembrane region" description="Helical" evidence="6">
    <location>
        <begin position="96"/>
        <end position="115"/>
    </location>
</feature>
<feature type="transmembrane region" description="Helical" evidence="6">
    <location>
        <begin position="71"/>
        <end position="90"/>
    </location>
</feature>
<feature type="transmembrane region" description="Helical" evidence="6">
    <location>
        <begin position="7"/>
        <end position="30"/>
    </location>
</feature>
<evidence type="ECO:0000256" key="4">
    <source>
        <dbReference type="ARBA" id="ARBA00022989"/>
    </source>
</evidence>
<accession>A0ABU2B3R3</accession>